<keyword evidence="1" id="KW-0732">Signal</keyword>
<sequence length="76" mass="8347">SILKRSGALYLLSSFIRVLLQTVIRKNGFPNGMQVFVVKHHFAPENEHYVAATCKLVRILRICSASSPFGGRAGSS</sequence>
<proteinExistence type="predicted"/>
<dbReference type="AlphaFoldDB" id="A0A182XSH6"/>
<reference evidence="2" key="1">
    <citation type="submission" date="2020-05" db="UniProtKB">
        <authorList>
            <consortium name="EnsemblMetazoa"/>
        </authorList>
    </citation>
    <scope>IDENTIFICATION</scope>
    <source>
        <strain evidence="2">SANGQUA</strain>
    </source>
</reference>
<keyword evidence="3" id="KW-1185">Reference proteome</keyword>
<feature type="signal peptide" evidence="1">
    <location>
        <begin position="1"/>
        <end position="21"/>
    </location>
</feature>
<dbReference type="EnsemblMetazoa" id="AQUA014789-RA">
    <property type="protein sequence ID" value="AQUA014789-PA"/>
    <property type="gene ID" value="AQUA014789"/>
</dbReference>
<evidence type="ECO:0000256" key="1">
    <source>
        <dbReference type="SAM" id="SignalP"/>
    </source>
</evidence>
<protein>
    <submittedName>
        <fullName evidence="2">Uncharacterized protein</fullName>
    </submittedName>
</protein>
<organism evidence="2 3">
    <name type="scientific">Anopheles quadriannulatus</name>
    <name type="common">Mosquito</name>
    <dbReference type="NCBI Taxonomy" id="34691"/>
    <lineage>
        <taxon>Eukaryota</taxon>
        <taxon>Metazoa</taxon>
        <taxon>Ecdysozoa</taxon>
        <taxon>Arthropoda</taxon>
        <taxon>Hexapoda</taxon>
        <taxon>Insecta</taxon>
        <taxon>Pterygota</taxon>
        <taxon>Neoptera</taxon>
        <taxon>Endopterygota</taxon>
        <taxon>Diptera</taxon>
        <taxon>Nematocera</taxon>
        <taxon>Culicoidea</taxon>
        <taxon>Culicidae</taxon>
        <taxon>Anophelinae</taxon>
        <taxon>Anopheles</taxon>
    </lineage>
</organism>
<dbReference type="Proteomes" id="UP000076407">
    <property type="component" value="Unassembled WGS sequence"/>
</dbReference>
<evidence type="ECO:0000313" key="3">
    <source>
        <dbReference type="Proteomes" id="UP000076407"/>
    </source>
</evidence>
<evidence type="ECO:0000313" key="2">
    <source>
        <dbReference type="EnsemblMetazoa" id="AQUA014789-PA"/>
    </source>
</evidence>
<dbReference type="VEuPathDB" id="VectorBase:AQUA014789"/>
<accession>A0A182XSH6</accession>
<name>A0A182XSH6_ANOQN</name>
<feature type="chain" id="PRO_5008143398" evidence="1">
    <location>
        <begin position="22"/>
        <end position="76"/>
    </location>
</feature>